<dbReference type="Proteomes" id="UP000792457">
    <property type="component" value="Unassembled WGS sequence"/>
</dbReference>
<evidence type="ECO:0000313" key="2">
    <source>
        <dbReference type="Proteomes" id="UP000792457"/>
    </source>
</evidence>
<evidence type="ECO:0000313" key="1">
    <source>
        <dbReference type="EMBL" id="KAG8231657.1"/>
    </source>
</evidence>
<reference evidence="1" key="2">
    <citation type="submission" date="2017-10" db="EMBL/GenBank/DDBJ databases">
        <title>Ladona fulva Genome sequencing and assembly.</title>
        <authorList>
            <person name="Murali S."/>
            <person name="Richards S."/>
            <person name="Bandaranaike D."/>
            <person name="Bellair M."/>
            <person name="Blankenburg K."/>
            <person name="Chao H."/>
            <person name="Dinh H."/>
            <person name="Doddapaneni H."/>
            <person name="Dugan-Rocha S."/>
            <person name="Elkadiri S."/>
            <person name="Gnanaolivu R."/>
            <person name="Hernandez B."/>
            <person name="Skinner E."/>
            <person name="Javaid M."/>
            <person name="Lee S."/>
            <person name="Li M."/>
            <person name="Ming W."/>
            <person name="Munidasa M."/>
            <person name="Muniz J."/>
            <person name="Nguyen L."/>
            <person name="Hughes D."/>
            <person name="Osuji N."/>
            <person name="Pu L.-L."/>
            <person name="Puazo M."/>
            <person name="Qu C."/>
            <person name="Quiroz J."/>
            <person name="Raj R."/>
            <person name="Weissenberger G."/>
            <person name="Xin Y."/>
            <person name="Zou X."/>
            <person name="Han Y."/>
            <person name="Worley K."/>
            <person name="Muzny D."/>
            <person name="Gibbs R."/>
        </authorList>
    </citation>
    <scope>NUCLEOTIDE SEQUENCE</scope>
    <source>
        <strain evidence="1">Sampled in the wild</strain>
    </source>
</reference>
<sequence length="87" mass="10222">MRRARQNIRSRGKRTVAMKTRMEKIFEFYGCFFRGYEYTPIYGNAKETMNTRYESTVARRNAFMENASPSLRYGAASSKNISGRTRK</sequence>
<reference evidence="1" key="1">
    <citation type="submission" date="2013-04" db="EMBL/GenBank/DDBJ databases">
        <authorList>
            <person name="Qu J."/>
            <person name="Murali S.C."/>
            <person name="Bandaranaike D."/>
            <person name="Bellair M."/>
            <person name="Blankenburg K."/>
            <person name="Chao H."/>
            <person name="Dinh H."/>
            <person name="Doddapaneni H."/>
            <person name="Downs B."/>
            <person name="Dugan-Rocha S."/>
            <person name="Elkadiri S."/>
            <person name="Gnanaolivu R.D."/>
            <person name="Hernandez B."/>
            <person name="Javaid M."/>
            <person name="Jayaseelan J.C."/>
            <person name="Lee S."/>
            <person name="Li M."/>
            <person name="Ming W."/>
            <person name="Munidasa M."/>
            <person name="Muniz J."/>
            <person name="Nguyen L."/>
            <person name="Ongeri F."/>
            <person name="Osuji N."/>
            <person name="Pu L.-L."/>
            <person name="Puazo M."/>
            <person name="Qu C."/>
            <person name="Quiroz J."/>
            <person name="Raj R."/>
            <person name="Weissenberger G."/>
            <person name="Xin Y."/>
            <person name="Zou X."/>
            <person name="Han Y."/>
            <person name="Richards S."/>
            <person name="Worley K."/>
            <person name="Muzny D."/>
            <person name="Gibbs R."/>
        </authorList>
    </citation>
    <scope>NUCLEOTIDE SEQUENCE</scope>
    <source>
        <strain evidence="1">Sampled in the wild</strain>
    </source>
</reference>
<dbReference type="EMBL" id="KZ308567">
    <property type="protein sequence ID" value="KAG8231657.1"/>
    <property type="molecule type" value="Genomic_DNA"/>
</dbReference>
<comment type="caution">
    <text evidence="1">The sequence shown here is derived from an EMBL/GenBank/DDBJ whole genome shotgun (WGS) entry which is preliminary data.</text>
</comment>
<protein>
    <submittedName>
        <fullName evidence="1">Uncharacterized protein</fullName>
    </submittedName>
</protein>
<accession>A0A8K0KC24</accession>
<proteinExistence type="predicted"/>
<gene>
    <name evidence="1" type="ORF">J437_LFUL011602</name>
</gene>
<dbReference type="AlphaFoldDB" id="A0A8K0KC24"/>
<organism evidence="1 2">
    <name type="scientific">Ladona fulva</name>
    <name type="common">Scarce chaser dragonfly</name>
    <name type="synonym">Libellula fulva</name>
    <dbReference type="NCBI Taxonomy" id="123851"/>
    <lineage>
        <taxon>Eukaryota</taxon>
        <taxon>Metazoa</taxon>
        <taxon>Ecdysozoa</taxon>
        <taxon>Arthropoda</taxon>
        <taxon>Hexapoda</taxon>
        <taxon>Insecta</taxon>
        <taxon>Pterygota</taxon>
        <taxon>Palaeoptera</taxon>
        <taxon>Odonata</taxon>
        <taxon>Epiprocta</taxon>
        <taxon>Anisoptera</taxon>
        <taxon>Libelluloidea</taxon>
        <taxon>Libellulidae</taxon>
        <taxon>Ladona</taxon>
    </lineage>
</organism>
<keyword evidence="2" id="KW-1185">Reference proteome</keyword>
<name>A0A8K0KC24_LADFU</name>